<keyword evidence="3" id="KW-1185">Reference proteome</keyword>
<evidence type="ECO:0000313" key="2">
    <source>
        <dbReference type="EMBL" id="KDP47001.1"/>
    </source>
</evidence>
<evidence type="ECO:0000313" key="3">
    <source>
        <dbReference type="Proteomes" id="UP000027138"/>
    </source>
</evidence>
<dbReference type="OrthoDB" id="1112236at2759"/>
<accession>A0A067LEU2</accession>
<organism evidence="2 3">
    <name type="scientific">Jatropha curcas</name>
    <name type="common">Barbados nut</name>
    <dbReference type="NCBI Taxonomy" id="180498"/>
    <lineage>
        <taxon>Eukaryota</taxon>
        <taxon>Viridiplantae</taxon>
        <taxon>Streptophyta</taxon>
        <taxon>Embryophyta</taxon>
        <taxon>Tracheophyta</taxon>
        <taxon>Spermatophyta</taxon>
        <taxon>Magnoliopsida</taxon>
        <taxon>eudicotyledons</taxon>
        <taxon>Gunneridae</taxon>
        <taxon>Pentapetalae</taxon>
        <taxon>rosids</taxon>
        <taxon>fabids</taxon>
        <taxon>Malpighiales</taxon>
        <taxon>Euphorbiaceae</taxon>
        <taxon>Crotonoideae</taxon>
        <taxon>Jatropheae</taxon>
        <taxon>Jatropha</taxon>
    </lineage>
</organism>
<gene>
    <name evidence="2" type="ORF">JCGZ_02437</name>
</gene>
<feature type="region of interest" description="Disordered" evidence="1">
    <location>
        <begin position="1"/>
        <end position="24"/>
    </location>
</feature>
<dbReference type="Proteomes" id="UP000027138">
    <property type="component" value="Unassembled WGS sequence"/>
</dbReference>
<dbReference type="AlphaFoldDB" id="A0A067LEU2"/>
<reference evidence="2 3" key="1">
    <citation type="journal article" date="2014" name="PLoS ONE">
        <title>Global Analysis of Gene Expression Profiles in Physic Nut (Jatropha curcas L.) Seedlings Exposed to Salt Stress.</title>
        <authorList>
            <person name="Zhang L."/>
            <person name="Zhang C."/>
            <person name="Wu P."/>
            <person name="Chen Y."/>
            <person name="Li M."/>
            <person name="Jiang H."/>
            <person name="Wu G."/>
        </authorList>
    </citation>
    <scope>NUCLEOTIDE SEQUENCE [LARGE SCALE GENOMIC DNA]</scope>
    <source>
        <strain evidence="3">cv. GZQX0401</strain>
        <tissue evidence="2">Young leaves</tissue>
    </source>
</reference>
<dbReference type="EMBL" id="KK914201">
    <property type="protein sequence ID" value="KDP47001.1"/>
    <property type="molecule type" value="Genomic_DNA"/>
</dbReference>
<protein>
    <submittedName>
        <fullName evidence="2">Uncharacterized protein</fullName>
    </submittedName>
</protein>
<evidence type="ECO:0000256" key="1">
    <source>
        <dbReference type="SAM" id="MobiDB-lite"/>
    </source>
</evidence>
<name>A0A067LEU2_JATCU</name>
<sequence length="252" mass="28519">MPFKQKAKKNKEGSSSSAPARRDLASRYKAPFPIYTMEEGERFTRLAKCNFTGFPRNGFASKPKGWNATSVWEMLTGQSSFTPQNGKQVDIAGTVLDTIYNASRHQGKAQPTDIFRYMDGAFLKNTGLVEEVKTGNTVMYRWKSWERRVGQSDPDEGTSHTQMQRQRKGKAPVTSSSQAEEGEDEVAGWKQVLSKVEALQQSHETLQVTVFDMGQQLHKIQKNHASMERKWMKYFQKQNIEFTPSPPGSPEA</sequence>
<feature type="region of interest" description="Disordered" evidence="1">
    <location>
        <begin position="148"/>
        <end position="186"/>
    </location>
</feature>
<proteinExistence type="predicted"/>